<feature type="non-terminal residue" evidence="2">
    <location>
        <position position="91"/>
    </location>
</feature>
<dbReference type="InterPro" id="IPR045584">
    <property type="entry name" value="Pilin-like"/>
</dbReference>
<dbReference type="AlphaFoldDB" id="A0A382ZB40"/>
<gene>
    <name evidence="2" type="ORF">METZ01_LOCUS445581</name>
</gene>
<sequence>MIKLKNNGFTLIELIIVTIILAILAAVAIPKYLKSVTQVEEAIENKIISNITIGLENYAMEQMMLNGRRTWPTNPFDALDTPPIGYDPDYV</sequence>
<dbReference type="InterPro" id="IPR012902">
    <property type="entry name" value="N_methyl_site"/>
</dbReference>
<dbReference type="Gene3D" id="3.30.700.10">
    <property type="entry name" value="Glycoprotein, Type 4 Pilin"/>
    <property type="match status" value="1"/>
</dbReference>
<dbReference type="Pfam" id="PF07963">
    <property type="entry name" value="N_methyl"/>
    <property type="match status" value="1"/>
</dbReference>
<keyword evidence="1" id="KW-0472">Membrane</keyword>
<reference evidence="2" key="1">
    <citation type="submission" date="2018-05" db="EMBL/GenBank/DDBJ databases">
        <authorList>
            <person name="Lanie J.A."/>
            <person name="Ng W.-L."/>
            <person name="Kazmierczak K.M."/>
            <person name="Andrzejewski T.M."/>
            <person name="Davidsen T.M."/>
            <person name="Wayne K.J."/>
            <person name="Tettelin H."/>
            <person name="Glass J.I."/>
            <person name="Rusch D."/>
            <person name="Podicherti R."/>
            <person name="Tsui H.-C.T."/>
            <person name="Winkler M.E."/>
        </authorList>
    </citation>
    <scope>NUCLEOTIDE SEQUENCE</scope>
</reference>
<protein>
    <recommendedName>
        <fullName evidence="3">Type II secretion system protein GspG C-terminal domain-containing protein</fullName>
    </recommendedName>
</protein>
<evidence type="ECO:0000313" key="2">
    <source>
        <dbReference type="EMBL" id="SVD92727.1"/>
    </source>
</evidence>
<keyword evidence="1" id="KW-0812">Transmembrane</keyword>
<evidence type="ECO:0000256" key="1">
    <source>
        <dbReference type="SAM" id="Phobius"/>
    </source>
</evidence>
<dbReference type="NCBIfam" id="TIGR02532">
    <property type="entry name" value="IV_pilin_GFxxxE"/>
    <property type="match status" value="1"/>
</dbReference>
<dbReference type="SUPFAM" id="SSF54523">
    <property type="entry name" value="Pili subunits"/>
    <property type="match status" value="1"/>
</dbReference>
<dbReference type="EMBL" id="UINC01182485">
    <property type="protein sequence ID" value="SVD92727.1"/>
    <property type="molecule type" value="Genomic_DNA"/>
</dbReference>
<accession>A0A382ZB40</accession>
<evidence type="ECO:0008006" key="3">
    <source>
        <dbReference type="Google" id="ProtNLM"/>
    </source>
</evidence>
<proteinExistence type="predicted"/>
<keyword evidence="1" id="KW-1133">Transmembrane helix</keyword>
<name>A0A382ZB40_9ZZZZ</name>
<organism evidence="2">
    <name type="scientific">marine metagenome</name>
    <dbReference type="NCBI Taxonomy" id="408172"/>
    <lineage>
        <taxon>unclassified sequences</taxon>
        <taxon>metagenomes</taxon>
        <taxon>ecological metagenomes</taxon>
    </lineage>
</organism>
<feature type="transmembrane region" description="Helical" evidence="1">
    <location>
        <begin position="12"/>
        <end position="33"/>
    </location>
</feature>